<dbReference type="SMART" id="SM00490">
    <property type="entry name" value="HELICc"/>
    <property type="match status" value="1"/>
</dbReference>
<keyword evidence="8" id="KW-0067">ATP-binding</keyword>
<dbReference type="InterPro" id="IPR014014">
    <property type="entry name" value="RNA_helicase_DEAD_Q_motif"/>
</dbReference>
<evidence type="ECO:0000256" key="15">
    <source>
        <dbReference type="ARBA" id="ARBA00072895"/>
    </source>
</evidence>
<sequence length="522" mass="58997">MGLDDRLLKAIADLGWAEPTLIQEKAIPLALEGKDLLARARTGSGKTAAYAVPVIQRILTSKQTVREQAVRALVLVPTKELGQQVQAMIRQLTAYCARDVQVADISGKTELSAQRPILMEKPDIVVGTPSRVQVHIAAQNLVLHSSLEMLVIDEADLLFSFGFETDLKNLVCHLPKIYQAFLMSATFSDDVQALKELVLHNPVTLKLQGSYLPESSQLQQYSVKCEEEDDKFLLIYTLLKLGLVQGKTLIFVGSLDRCYRLKLFLEQFSIPACVLNSELPVHSRCHIISQFNHGFYDYIIATDEQGLDSQTCRGGRKDKEYGVSRGVDFQNVVNVINFDFPTSVESYIHRVGRTARADNRGTALTFVSHSELTLLEDVENALAGENADCVLKPYGFKKEEIEGFRYRCRDAMRSVTKQAVKEARLKEIKQELLNSEKLKTYFEDNPRDLQLLRHDKDLHPAIIKPHLKNVPDYLIPPTLKNMVNPLTRRKKKRLRHNPKGAVKTAFKVRQKSANFLKNRSLM</sequence>
<dbReference type="GeneTree" id="ENSGT00550000074946"/>
<dbReference type="PROSITE" id="PS51192">
    <property type="entry name" value="HELICASE_ATP_BIND_1"/>
    <property type="match status" value="1"/>
</dbReference>
<dbReference type="FunFam" id="3.40.50.300:FF:000939">
    <property type="entry name" value="Probable ATP-dependent RNA helicase DDX56"/>
    <property type="match status" value="1"/>
</dbReference>
<dbReference type="InterPro" id="IPR027417">
    <property type="entry name" value="P-loop_NTPase"/>
</dbReference>
<evidence type="ECO:0000256" key="11">
    <source>
        <dbReference type="ARBA" id="ARBA00038041"/>
    </source>
</evidence>
<evidence type="ECO:0000259" key="20">
    <source>
        <dbReference type="PROSITE" id="PS51195"/>
    </source>
</evidence>
<dbReference type="GO" id="GO:0005829">
    <property type="term" value="C:cytosol"/>
    <property type="evidence" value="ECO:0007669"/>
    <property type="project" value="TreeGrafter"/>
</dbReference>
<evidence type="ECO:0000259" key="18">
    <source>
        <dbReference type="PROSITE" id="PS51192"/>
    </source>
</evidence>
<keyword evidence="7" id="KW-0347">Helicase</keyword>
<dbReference type="SUPFAM" id="SSF52540">
    <property type="entry name" value="P-loop containing nucleoside triphosphate hydrolases"/>
    <property type="match status" value="2"/>
</dbReference>
<comment type="similarity">
    <text evidence="11">Belongs to the DEAD box helicase family. DDX56/DBP9 subfamily.</text>
</comment>
<comment type="catalytic activity">
    <reaction evidence="12">
        <text>ATP + H2O = ADP + phosphate + H(+)</text>
        <dbReference type="Rhea" id="RHEA:13065"/>
        <dbReference type="ChEBI" id="CHEBI:15377"/>
        <dbReference type="ChEBI" id="CHEBI:15378"/>
        <dbReference type="ChEBI" id="CHEBI:30616"/>
        <dbReference type="ChEBI" id="CHEBI:43474"/>
        <dbReference type="ChEBI" id="CHEBI:456216"/>
        <dbReference type="EC" id="3.6.4.13"/>
    </reaction>
</comment>
<dbReference type="Proteomes" id="UP001501920">
    <property type="component" value="Chromosome 18"/>
</dbReference>
<dbReference type="InterPro" id="IPR011545">
    <property type="entry name" value="DEAD/DEAH_box_helicase_dom"/>
</dbReference>
<feature type="domain" description="Helicase ATP-binding" evidence="18">
    <location>
        <begin position="27"/>
        <end position="205"/>
    </location>
</feature>
<evidence type="ECO:0000256" key="14">
    <source>
        <dbReference type="ARBA" id="ARBA00066108"/>
    </source>
</evidence>
<evidence type="ECO:0000256" key="7">
    <source>
        <dbReference type="ARBA" id="ARBA00022806"/>
    </source>
</evidence>
<keyword evidence="4" id="KW-0698">rRNA processing</keyword>
<dbReference type="SMART" id="SM00487">
    <property type="entry name" value="DEXDc"/>
    <property type="match status" value="1"/>
</dbReference>
<dbReference type="PROSITE" id="PS51195">
    <property type="entry name" value="Q_MOTIF"/>
    <property type="match status" value="1"/>
</dbReference>
<keyword evidence="3" id="KW-0690">Ribosome biogenesis</keyword>
<evidence type="ECO:0000256" key="6">
    <source>
        <dbReference type="ARBA" id="ARBA00022801"/>
    </source>
</evidence>
<dbReference type="InterPro" id="IPR001650">
    <property type="entry name" value="Helicase_C-like"/>
</dbReference>
<keyword evidence="10" id="KW-0539">Nucleus</keyword>
<name>A0AAR2KFZ5_PYGNA</name>
<dbReference type="GO" id="GO:0005524">
    <property type="term" value="F:ATP binding"/>
    <property type="evidence" value="ECO:0007669"/>
    <property type="project" value="UniProtKB-KW"/>
</dbReference>
<dbReference type="GO" id="GO:0003723">
    <property type="term" value="F:RNA binding"/>
    <property type="evidence" value="ECO:0007669"/>
    <property type="project" value="UniProtKB-KW"/>
</dbReference>
<evidence type="ECO:0000256" key="4">
    <source>
        <dbReference type="ARBA" id="ARBA00022552"/>
    </source>
</evidence>
<keyword evidence="9" id="KW-0694">RNA-binding</keyword>
<accession>A0AAR2KFZ5</accession>
<evidence type="ECO:0000256" key="16">
    <source>
        <dbReference type="ARBA" id="ARBA00075547"/>
    </source>
</evidence>
<dbReference type="PROSITE" id="PS51194">
    <property type="entry name" value="HELICASE_CTER"/>
    <property type="match status" value="1"/>
</dbReference>
<gene>
    <name evidence="21" type="primary">DDX56</name>
</gene>
<evidence type="ECO:0000259" key="19">
    <source>
        <dbReference type="PROSITE" id="PS51194"/>
    </source>
</evidence>
<dbReference type="Pfam" id="PF00270">
    <property type="entry name" value="DEAD"/>
    <property type="match status" value="1"/>
</dbReference>
<dbReference type="GO" id="GO:0006364">
    <property type="term" value="P:rRNA processing"/>
    <property type="evidence" value="ECO:0007669"/>
    <property type="project" value="UniProtKB-KW"/>
</dbReference>
<comment type="subcellular location">
    <subcellularLocation>
        <location evidence="1">Nucleus</location>
        <location evidence="1">Nucleolus</location>
    </subcellularLocation>
</comment>
<dbReference type="PANTHER" id="PTHR47959:SF21">
    <property type="entry name" value="DEAD-BOX HELICASE 56"/>
    <property type="match status" value="1"/>
</dbReference>
<reference evidence="21 22" key="1">
    <citation type="submission" date="2020-10" db="EMBL/GenBank/DDBJ databases">
        <title>Pygocentrus nattereri (red-bellied piranha) genome, fPygNat1, primary haplotype.</title>
        <authorList>
            <person name="Myers G."/>
            <person name="Meyer A."/>
            <person name="Karagic N."/>
            <person name="Pippel M."/>
            <person name="Winkler S."/>
            <person name="Tracey A."/>
            <person name="Wood J."/>
            <person name="Formenti G."/>
            <person name="Howe K."/>
            <person name="Fedrigo O."/>
            <person name="Jarvis E.D."/>
        </authorList>
    </citation>
    <scope>NUCLEOTIDE SEQUENCE [LARGE SCALE GENOMIC DNA]</scope>
</reference>
<dbReference type="CDD" id="cd18787">
    <property type="entry name" value="SF2_C_DEAD"/>
    <property type="match status" value="1"/>
</dbReference>
<evidence type="ECO:0000256" key="13">
    <source>
        <dbReference type="ARBA" id="ARBA00058156"/>
    </source>
</evidence>
<evidence type="ECO:0000256" key="1">
    <source>
        <dbReference type="ARBA" id="ARBA00004604"/>
    </source>
</evidence>
<proteinExistence type="inferred from homology"/>
<reference evidence="21" key="3">
    <citation type="submission" date="2025-09" db="UniProtKB">
        <authorList>
            <consortium name="Ensembl"/>
        </authorList>
    </citation>
    <scope>IDENTIFICATION</scope>
</reference>
<feature type="domain" description="Helicase C-terminal" evidence="19">
    <location>
        <begin position="217"/>
        <end position="402"/>
    </location>
</feature>
<keyword evidence="22" id="KW-1185">Reference proteome</keyword>
<dbReference type="Ensembl" id="ENSPNAT00000063299.1">
    <property type="protein sequence ID" value="ENSPNAP00000063215.1"/>
    <property type="gene ID" value="ENSPNAG00000025446.2"/>
</dbReference>
<reference evidence="21" key="2">
    <citation type="submission" date="2025-08" db="UniProtKB">
        <authorList>
            <consortium name="Ensembl"/>
        </authorList>
    </citation>
    <scope>IDENTIFICATION</scope>
</reference>
<dbReference type="Gene3D" id="3.40.50.300">
    <property type="entry name" value="P-loop containing nucleotide triphosphate hydrolases"/>
    <property type="match status" value="2"/>
</dbReference>
<feature type="short sequence motif" description="Q motif" evidence="17">
    <location>
        <begin position="1"/>
        <end position="24"/>
    </location>
</feature>
<evidence type="ECO:0000256" key="12">
    <source>
        <dbReference type="ARBA" id="ARBA00047984"/>
    </source>
</evidence>
<keyword evidence="5" id="KW-0547">Nucleotide-binding</keyword>
<dbReference type="InterPro" id="IPR050079">
    <property type="entry name" value="DEAD_box_RNA_helicase"/>
</dbReference>
<evidence type="ECO:0000256" key="8">
    <source>
        <dbReference type="ARBA" id="ARBA00022840"/>
    </source>
</evidence>
<dbReference type="GO" id="GO:0005730">
    <property type="term" value="C:nucleolus"/>
    <property type="evidence" value="ECO:0007669"/>
    <property type="project" value="UniProtKB-SubCell"/>
</dbReference>
<evidence type="ECO:0000256" key="10">
    <source>
        <dbReference type="ARBA" id="ARBA00023242"/>
    </source>
</evidence>
<evidence type="ECO:0000256" key="9">
    <source>
        <dbReference type="ARBA" id="ARBA00022884"/>
    </source>
</evidence>
<evidence type="ECO:0000256" key="2">
    <source>
        <dbReference type="ARBA" id="ARBA00012552"/>
    </source>
</evidence>
<evidence type="ECO:0000313" key="22">
    <source>
        <dbReference type="Proteomes" id="UP001501920"/>
    </source>
</evidence>
<keyword evidence="6" id="KW-0378">Hydrolase</keyword>
<evidence type="ECO:0000313" key="21">
    <source>
        <dbReference type="Ensembl" id="ENSPNAP00000063215.1"/>
    </source>
</evidence>
<protein>
    <recommendedName>
        <fullName evidence="15">Probable ATP-dependent RNA helicase DDX56</fullName>
        <ecNumber evidence="2">3.6.4.13</ecNumber>
    </recommendedName>
    <alternativeName>
        <fullName evidence="16">DEAD box protein 56</fullName>
    </alternativeName>
</protein>
<dbReference type="FunFam" id="3.40.50.300:FF:001046">
    <property type="entry name" value="Probable ATP-dependent RNA helicase ddx56"/>
    <property type="match status" value="1"/>
</dbReference>
<comment type="subunit">
    <text evidence="14">May form homooligomeric complexes. Interacts with IRF3. Interacts with OCT4 and POU5F1.</text>
</comment>
<dbReference type="CDD" id="cd17961">
    <property type="entry name" value="DEADc_DDX56"/>
    <property type="match status" value="1"/>
</dbReference>
<evidence type="ECO:0000256" key="3">
    <source>
        <dbReference type="ARBA" id="ARBA00022517"/>
    </source>
</evidence>
<dbReference type="Pfam" id="PF00271">
    <property type="entry name" value="Helicase_C"/>
    <property type="match status" value="1"/>
</dbReference>
<dbReference type="EC" id="3.6.4.13" evidence="2"/>
<dbReference type="AlphaFoldDB" id="A0AAR2KFZ5"/>
<dbReference type="GO" id="GO:0003724">
    <property type="term" value="F:RNA helicase activity"/>
    <property type="evidence" value="ECO:0007669"/>
    <property type="project" value="UniProtKB-EC"/>
</dbReference>
<comment type="function">
    <text evidence="13">Nucleolar RNA helicase that plays a role in various biological processes including innate immunity, ribosome biogenesis or nucleolus organization. Plays an essential role in maintaining nucleolar integrity in planarian stem cells. Maintains embryonic stem cells proliferation by conventional regulation of ribosome assembly and interaction with OCT4 and POU5F1 complex. Regulates antiviral innate immunity by inhibiting the virus-triggered signaling nuclear translocation of IRF3. Mechanistically, acts by disrupting the interaction between IRF3 and importin IPO5. May play a role in later stages of the processing of the pre-ribosomal particles leading to mature 60S ribosomal subunits. Has intrinsic ATPase activity.</text>
</comment>
<organism evidence="21 22">
    <name type="scientific">Pygocentrus nattereri</name>
    <name type="common">Red-bellied piranha</name>
    <dbReference type="NCBI Taxonomy" id="42514"/>
    <lineage>
        <taxon>Eukaryota</taxon>
        <taxon>Metazoa</taxon>
        <taxon>Chordata</taxon>
        <taxon>Craniata</taxon>
        <taxon>Vertebrata</taxon>
        <taxon>Euteleostomi</taxon>
        <taxon>Actinopterygii</taxon>
        <taxon>Neopterygii</taxon>
        <taxon>Teleostei</taxon>
        <taxon>Ostariophysi</taxon>
        <taxon>Characiformes</taxon>
        <taxon>Characoidei</taxon>
        <taxon>Pygocentrus</taxon>
    </lineage>
</organism>
<evidence type="ECO:0000256" key="17">
    <source>
        <dbReference type="PROSITE-ProRule" id="PRU00552"/>
    </source>
</evidence>
<dbReference type="InterPro" id="IPR014001">
    <property type="entry name" value="Helicase_ATP-bd"/>
</dbReference>
<feature type="domain" description="DEAD-box RNA helicase Q" evidence="20">
    <location>
        <begin position="1"/>
        <end position="24"/>
    </location>
</feature>
<evidence type="ECO:0000256" key="5">
    <source>
        <dbReference type="ARBA" id="ARBA00022741"/>
    </source>
</evidence>
<dbReference type="PANTHER" id="PTHR47959">
    <property type="entry name" value="ATP-DEPENDENT RNA HELICASE RHLE-RELATED"/>
    <property type="match status" value="1"/>
</dbReference>
<dbReference type="GO" id="GO:0016787">
    <property type="term" value="F:hydrolase activity"/>
    <property type="evidence" value="ECO:0007669"/>
    <property type="project" value="UniProtKB-KW"/>
</dbReference>